<comment type="caution">
    <text evidence="2">The sequence shown here is derived from an EMBL/GenBank/DDBJ whole genome shotgun (WGS) entry which is preliminary data.</text>
</comment>
<sequence>MNRSKLILLFLSISTFSSLVFSETITSPIKQEFYDQESNRHRSMLEVSNTSSHKFSESQHNSFHSDSNKQRVDFFEIAKQYQDEKSQNTYSHFPDPTVNMSDHERSLYYIRNHDDISLKRDIRIQQYRSLKQQYDKGVISNDEYKEKVYKILK</sequence>
<reference evidence="2 3" key="1">
    <citation type="submission" date="2014-04" db="EMBL/GenBank/DDBJ databases">
        <title>The Genome Sequence of Acinetobacter baumanii BIDMC 57.</title>
        <authorList>
            <consortium name="The Broad Institute Genomics Platform"/>
            <consortium name="The Broad Institute Genome Sequencing Center for Infectious Disease"/>
            <person name="Murphy C."/>
            <person name="Cosimi L."/>
            <person name="Cerqueira G."/>
            <person name="Feldgarden M."/>
            <person name="Earl A."/>
            <person name="Spencer M.D."/>
            <person name="Fodor A."/>
            <person name="Sautter R.L."/>
            <person name="Hung D."/>
            <person name="Onderdonk A.B."/>
            <person name="Ernst C."/>
            <person name="Delaney M."/>
            <person name="DuBois A."/>
            <person name="Young S.K."/>
            <person name="Zeng Q."/>
            <person name="Gargeya S."/>
            <person name="Abouelleil A."/>
            <person name="Alvarado L."/>
            <person name="Chapman S.B."/>
            <person name="Gainer-Dewar J."/>
            <person name="Goldberg J."/>
            <person name="Griggs A."/>
            <person name="Gujja S."/>
            <person name="Hansen M."/>
            <person name="Howarth C."/>
            <person name="Imamovic A."/>
            <person name="Larimer J."/>
            <person name="Pearson M."/>
            <person name="Poon T.W."/>
            <person name="Priest M."/>
            <person name="Roberts A."/>
            <person name="Saif S."/>
            <person name="Shea T."/>
            <person name="Sykes S."/>
            <person name="Wortman J."/>
            <person name="Nusbaum C."/>
            <person name="Birren B."/>
        </authorList>
    </citation>
    <scope>NUCLEOTIDE SEQUENCE [LARGE SCALE GENOMIC DNA]</scope>
    <source>
        <strain evidence="2 3">BIDMC 57</strain>
    </source>
</reference>
<gene>
    <name evidence="2" type="ORF">AE32_02124</name>
</gene>
<dbReference type="AlphaFoldDB" id="A0A2T7FL64"/>
<accession>A0A2T7FL64</accession>
<dbReference type="GeneID" id="92796664"/>
<evidence type="ECO:0000313" key="3">
    <source>
        <dbReference type="Proteomes" id="UP000027208"/>
    </source>
</evidence>
<evidence type="ECO:0008006" key="4">
    <source>
        <dbReference type="Google" id="ProtNLM"/>
    </source>
</evidence>
<organism evidence="2 3">
    <name type="scientific">Acinetobacter nosocomialis</name>
    <dbReference type="NCBI Taxonomy" id="106654"/>
    <lineage>
        <taxon>Bacteria</taxon>
        <taxon>Pseudomonadati</taxon>
        <taxon>Pseudomonadota</taxon>
        <taxon>Gammaproteobacteria</taxon>
        <taxon>Moraxellales</taxon>
        <taxon>Moraxellaceae</taxon>
        <taxon>Acinetobacter</taxon>
        <taxon>Acinetobacter calcoaceticus/baumannii complex</taxon>
    </lineage>
</organism>
<dbReference type="Proteomes" id="UP000027208">
    <property type="component" value="Unassembled WGS sequence"/>
</dbReference>
<dbReference type="RefSeq" id="WP_004886865.1">
    <property type="nucleotide sequence ID" value="NZ_BBTJ01000005.1"/>
</dbReference>
<feature type="signal peptide" evidence="1">
    <location>
        <begin position="1"/>
        <end position="22"/>
    </location>
</feature>
<accession>A0A334NRC0</accession>
<keyword evidence="1" id="KW-0732">Signal</keyword>
<protein>
    <recommendedName>
        <fullName evidence="4">SHOCT domain-containing protein</fullName>
    </recommendedName>
</protein>
<proteinExistence type="predicted"/>
<dbReference type="EMBL" id="JMUI01000007">
    <property type="protein sequence ID" value="KDM55966.1"/>
    <property type="molecule type" value="Genomic_DNA"/>
</dbReference>
<name>A0A2T7FL64_ACINO</name>
<evidence type="ECO:0000313" key="2">
    <source>
        <dbReference type="EMBL" id="KDM55966.1"/>
    </source>
</evidence>
<feature type="chain" id="PRO_5041066749" description="SHOCT domain-containing protein" evidence="1">
    <location>
        <begin position="23"/>
        <end position="153"/>
    </location>
</feature>
<evidence type="ECO:0000256" key="1">
    <source>
        <dbReference type="SAM" id="SignalP"/>
    </source>
</evidence>